<reference evidence="2" key="1">
    <citation type="submission" date="2016-11" db="UniProtKB">
        <authorList>
            <consortium name="WormBaseParasite"/>
        </authorList>
    </citation>
    <scope>IDENTIFICATION</scope>
</reference>
<proteinExistence type="predicted"/>
<evidence type="ECO:0000313" key="2">
    <source>
        <dbReference type="WBParaSite" id="Csp11.Scaffold629.g12143.t1"/>
    </source>
</evidence>
<dbReference type="Proteomes" id="UP000095282">
    <property type="component" value="Unplaced"/>
</dbReference>
<accession>A0A1I7TVA9</accession>
<dbReference type="eggNOG" id="ENOG502TBER">
    <property type="taxonomic scope" value="Eukaryota"/>
</dbReference>
<organism evidence="1 2">
    <name type="scientific">Caenorhabditis tropicalis</name>
    <dbReference type="NCBI Taxonomy" id="1561998"/>
    <lineage>
        <taxon>Eukaryota</taxon>
        <taxon>Metazoa</taxon>
        <taxon>Ecdysozoa</taxon>
        <taxon>Nematoda</taxon>
        <taxon>Chromadorea</taxon>
        <taxon>Rhabditida</taxon>
        <taxon>Rhabditina</taxon>
        <taxon>Rhabditomorpha</taxon>
        <taxon>Rhabditoidea</taxon>
        <taxon>Rhabditidae</taxon>
        <taxon>Peloderinae</taxon>
        <taxon>Caenorhabditis</taxon>
    </lineage>
</organism>
<dbReference type="AlphaFoldDB" id="A0A1I7TVA9"/>
<name>A0A1I7TVA9_9PELO</name>
<evidence type="ECO:0000313" key="1">
    <source>
        <dbReference type="Proteomes" id="UP000095282"/>
    </source>
</evidence>
<dbReference type="WBParaSite" id="Csp11.Scaffold629.g12143.t1">
    <property type="protein sequence ID" value="Csp11.Scaffold629.g12143.t1"/>
    <property type="gene ID" value="Csp11.Scaffold629.g12143"/>
</dbReference>
<protein>
    <submittedName>
        <fullName evidence="2">SMP-LTD domain-containing protein</fullName>
    </submittedName>
</protein>
<sequence>MNDVIGADVWDFFCKKLPRNDLLSEEQAKAYSEIEWVAQTDELKAKLVRSTVTRYDKEEVAIRIPLMTQIFEVIIRRSEHFPESSPVLSGDFINGFALFEWNMKSALFDLCETVTDYCITIDIAILEIKEAELDGFHLMDLEIDGEENGHLLVRMRATKYKETLTLSLDTEDFKSFPRVLRCSNPCRMSSFDCERWNSEDKLGSNLRRLYGEIDEHDISVKNTDNDMNFNAEDNNEFMDFI</sequence>
<keyword evidence="1" id="KW-1185">Reference proteome</keyword>